<dbReference type="Proteomes" id="UP000567179">
    <property type="component" value="Unassembled WGS sequence"/>
</dbReference>
<dbReference type="InterPro" id="IPR001910">
    <property type="entry name" value="Inosine/uridine_hydrolase_dom"/>
</dbReference>
<evidence type="ECO:0000313" key="5">
    <source>
        <dbReference type="EMBL" id="KAF5320672.1"/>
    </source>
</evidence>
<name>A0A8H5BCE4_9AGAR</name>
<protein>
    <recommendedName>
        <fullName evidence="4">Inosine/uridine-preferring nucleoside hydrolase domain-containing protein</fullName>
    </recommendedName>
</protein>
<keyword evidence="6" id="KW-1185">Reference proteome</keyword>
<dbReference type="PANTHER" id="PTHR12304">
    <property type="entry name" value="INOSINE-URIDINE PREFERRING NUCLEOSIDE HYDROLASE"/>
    <property type="match status" value="1"/>
</dbReference>
<dbReference type="Pfam" id="PF01156">
    <property type="entry name" value="IU_nuc_hydro"/>
    <property type="match status" value="1"/>
</dbReference>
<comment type="similarity">
    <text evidence="1">Belongs to the IUNH family.</text>
</comment>
<keyword evidence="3" id="KW-0326">Glycosidase</keyword>
<dbReference type="GO" id="GO:0008477">
    <property type="term" value="F:purine nucleosidase activity"/>
    <property type="evidence" value="ECO:0007669"/>
    <property type="project" value="TreeGrafter"/>
</dbReference>
<keyword evidence="2" id="KW-0378">Hydrolase</keyword>
<proteinExistence type="inferred from homology"/>
<dbReference type="GO" id="GO:0006152">
    <property type="term" value="P:purine nucleoside catabolic process"/>
    <property type="evidence" value="ECO:0007669"/>
    <property type="project" value="TreeGrafter"/>
</dbReference>
<evidence type="ECO:0000256" key="1">
    <source>
        <dbReference type="ARBA" id="ARBA00009176"/>
    </source>
</evidence>
<dbReference type="GO" id="GO:0045437">
    <property type="term" value="F:uridine nucleosidase activity"/>
    <property type="evidence" value="ECO:0007669"/>
    <property type="project" value="UniProtKB-ARBA"/>
</dbReference>
<dbReference type="InterPro" id="IPR036452">
    <property type="entry name" value="Ribo_hydro-like"/>
</dbReference>
<comment type="caution">
    <text evidence="5">The sequence shown here is derived from an EMBL/GenBank/DDBJ whole genome shotgun (WGS) entry which is preliminary data.</text>
</comment>
<dbReference type="InterPro" id="IPR023186">
    <property type="entry name" value="IUNH"/>
</dbReference>
<dbReference type="EMBL" id="JAACJJ010000028">
    <property type="protein sequence ID" value="KAF5320672.1"/>
    <property type="molecule type" value="Genomic_DNA"/>
</dbReference>
<dbReference type="SUPFAM" id="SSF53590">
    <property type="entry name" value="Nucleoside hydrolase"/>
    <property type="match status" value="1"/>
</dbReference>
<dbReference type="GO" id="GO:0005829">
    <property type="term" value="C:cytosol"/>
    <property type="evidence" value="ECO:0007669"/>
    <property type="project" value="TreeGrafter"/>
</dbReference>
<sequence length="412" mass="45380">MSALRTRVPVIIDTDPGVDDVVAILLAIASPELEILAYNITYGNTDLESSYVNIFKVYRAIELHLKKYPEHKARFPNFDPTHKPVLVRGAAGPLEGELHSAQYFHGRDGLGNITELHPELNFENMPATHPYLELSQKSGVEVSLDILKARPARSVTYIALGPLTNLALLMRADSQLVTDRIGRIVCMGGALDVPGNTSPMAEFNFFADPYAVKELLISTDLHKGLPLERFVMLPLDITTSHELPFPVYKKHVDPAFDTSNNPSIAADKAPVIHFTSSFLERTREVMVSFGKDAMELHDIAAVWCAIANPPLEDGAPTTLTTGWDGVHRIFDVERTGEITRGMLVIDRRENEGAYPLGANRSEAQREPHELGQPSEAELLRRGVLCISSTPGPSTLLEILLSRVWGVSYSSPS</sequence>
<evidence type="ECO:0000256" key="2">
    <source>
        <dbReference type="ARBA" id="ARBA00022801"/>
    </source>
</evidence>
<dbReference type="OrthoDB" id="5783963at2759"/>
<feature type="domain" description="Inosine/uridine-preferring nucleoside hydrolase" evidence="4">
    <location>
        <begin position="10"/>
        <end position="351"/>
    </location>
</feature>
<dbReference type="PANTHER" id="PTHR12304:SF56">
    <property type="entry name" value="HYDROLASE, PUTATIVE (AFU_ORTHOLOGUE AFUA_1G11790)-RELATED"/>
    <property type="match status" value="1"/>
</dbReference>
<dbReference type="InterPro" id="IPR015910">
    <property type="entry name" value="I/U_nuclsd_hydro_CS"/>
</dbReference>
<reference evidence="5 6" key="1">
    <citation type="journal article" date="2020" name="ISME J.">
        <title>Uncovering the hidden diversity of litter-decomposition mechanisms in mushroom-forming fungi.</title>
        <authorList>
            <person name="Floudas D."/>
            <person name="Bentzer J."/>
            <person name="Ahren D."/>
            <person name="Johansson T."/>
            <person name="Persson P."/>
            <person name="Tunlid A."/>
        </authorList>
    </citation>
    <scope>NUCLEOTIDE SEQUENCE [LARGE SCALE GENOMIC DNA]</scope>
    <source>
        <strain evidence="5 6">CBS 101986</strain>
    </source>
</reference>
<dbReference type="AlphaFoldDB" id="A0A8H5BCE4"/>
<dbReference type="PROSITE" id="PS01247">
    <property type="entry name" value="IUNH"/>
    <property type="match status" value="1"/>
</dbReference>
<organism evidence="5 6">
    <name type="scientific">Psilocybe cf. subviscida</name>
    <dbReference type="NCBI Taxonomy" id="2480587"/>
    <lineage>
        <taxon>Eukaryota</taxon>
        <taxon>Fungi</taxon>
        <taxon>Dikarya</taxon>
        <taxon>Basidiomycota</taxon>
        <taxon>Agaricomycotina</taxon>
        <taxon>Agaricomycetes</taxon>
        <taxon>Agaricomycetidae</taxon>
        <taxon>Agaricales</taxon>
        <taxon>Agaricineae</taxon>
        <taxon>Strophariaceae</taxon>
        <taxon>Psilocybe</taxon>
    </lineage>
</organism>
<evidence type="ECO:0000256" key="3">
    <source>
        <dbReference type="ARBA" id="ARBA00023295"/>
    </source>
</evidence>
<dbReference type="Gene3D" id="3.90.245.10">
    <property type="entry name" value="Ribonucleoside hydrolase-like"/>
    <property type="match status" value="1"/>
</dbReference>
<accession>A0A8H5BCE4</accession>
<evidence type="ECO:0000313" key="6">
    <source>
        <dbReference type="Proteomes" id="UP000567179"/>
    </source>
</evidence>
<gene>
    <name evidence="5" type="ORF">D9619_001518</name>
</gene>
<evidence type="ECO:0000259" key="4">
    <source>
        <dbReference type="Pfam" id="PF01156"/>
    </source>
</evidence>